<protein>
    <submittedName>
        <fullName evidence="2">Uncharacterized protein</fullName>
    </submittedName>
</protein>
<organism evidence="2 3">
    <name type="scientific">Paludibacterium paludis</name>
    <dbReference type="NCBI Taxonomy" id="1225769"/>
    <lineage>
        <taxon>Bacteria</taxon>
        <taxon>Pseudomonadati</taxon>
        <taxon>Pseudomonadota</taxon>
        <taxon>Betaproteobacteria</taxon>
        <taxon>Neisseriales</taxon>
        <taxon>Chromobacteriaceae</taxon>
        <taxon>Paludibacterium</taxon>
    </lineage>
</organism>
<dbReference type="Proteomes" id="UP000645257">
    <property type="component" value="Unassembled WGS sequence"/>
</dbReference>
<dbReference type="AlphaFoldDB" id="A0A918UB56"/>
<feature type="compositionally biased region" description="Polar residues" evidence="1">
    <location>
        <begin position="1"/>
        <end position="19"/>
    </location>
</feature>
<keyword evidence="3" id="KW-1185">Reference proteome</keyword>
<gene>
    <name evidence="2" type="ORF">GCM10011289_25780</name>
</gene>
<evidence type="ECO:0000313" key="3">
    <source>
        <dbReference type="Proteomes" id="UP000645257"/>
    </source>
</evidence>
<reference evidence="2" key="2">
    <citation type="submission" date="2020-09" db="EMBL/GenBank/DDBJ databases">
        <authorList>
            <person name="Sun Q."/>
            <person name="Kim S."/>
        </authorList>
    </citation>
    <scope>NUCLEOTIDE SEQUENCE</scope>
    <source>
        <strain evidence="2">KCTC 32182</strain>
    </source>
</reference>
<accession>A0A918UB56</accession>
<reference evidence="2" key="1">
    <citation type="journal article" date="2014" name="Int. J. Syst. Evol. Microbiol.">
        <title>Complete genome sequence of Corynebacterium casei LMG S-19264T (=DSM 44701T), isolated from a smear-ripened cheese.</title>
        <authorList>
            <consortium name="US DOE Joint Genome Institute (JGI-PGF)"/>
            <person name="Walter F."/>
            <person name="Albersmeier A."/>
            <person name="Kalinowski J."/>
            <person name="Ruckert C."/>
        </authorList>
    </citation>
    <scope>NUCLEOTIDE SEQUENCE</scope>
    <source>
        <strain evidence="2">KCTC 32182</strain>
    </source>
</reference>
<evidence type="ECO:0000256" key="1">
    <source>
        <dbReference type="SAM" id="MobiDB-lite"/>
    </source>
</evidence>
<sequence length="385" mass="42500">MRALTQVSTTGESPASPSGVSDPARTLCDAFNLRASPILVSSLNDSVNHVTDFSMERFVSIVRRRTDAARGHAQEECNLSGSVLFRTCKDTLFQANGSARFALNARADTSEMPGSVFHSLKSAMTMNIELDNDLDDEQNINTSKLQRLMDRNRAKLDLCRVGASSSPAQIAAWVNQHKHHVKLSFGFIIEPARVTVSHAFPDGGNTFNMAHVNYIAPDPGHGQDRVFATRADDPGHKEGRRDKHSRIVDGAIVPRETPRQTLQSLMKYLSKPDRLGGHTLSEVLFLPQGDPQDMLAAAYIDFSSKFEYMEADEVNRYLSANAPQVRHWQQCAGTLPLLVIYTDLSGNRVLAPVTFDDVPRILVAPPSPPVAPRLTEELEELEDLL</sequence>
<dbReference type="EMBL" id="BMYX01000015">
    <property type="protein sequence ID" value="GGY20965.1"/>
    <property type="molecule type" value="Genomic_DNA"/>
</dbReference>
<name>A0A918UB56_9NEIS</name>
<evidence type="ECO:0000313" key="2">
    <source>
        <dbReference type="EMBL" id="GGY20965.1"/>
    </source>
</evidence>
<comment type="caution">
    <text evidence="2">The sequence shown here is derived from an EMBL/GenBank/DDBJ whole genome shotgun (WGS) entry which is preliminary data.</text>
</comment>
<feature type="region of interest" description="Disordered" evidence="1">
    <location>
        <begin position="1"/>
        <end position="22"/>
    </location>
</feature>
<proteinExistence type="predicted"/>